<dbReference type="SUPFAM" id="SSF51735">
    <property type="entry name" value="NAD(P)-binding Rossmann-fold domains"/>
    <property type="match status" value="1"/>
</dbReference>
<evidence type="ECO:0000256" key="3">
    <source>
        <dbReference type="ARBA" id="ARBA00023002"/>
    </source>
</evidence>
<evidence type="ECO:0000256" key="5">
    <source>
        <dbReference type="ARBA" id="ARBA00023244"/>
    </source>
</evidence>
<dbReference type="InterPro" id="IPR028161">
    <property type="entry name" value="Met8-like"/>
</dbReference>
<evidence type="ECO:0000256" key="2">
    <source>
        <dbReference type="ARBA" id="ARBA00012400"/>
    </source>
</evidence>
<keyword evidence="5" id="KW-0627">Porphyrin biosynthesis</keyword>
<dbReference type="OrthoDB" id="9773765at2"/>
<keyword evidence="4" id="KW-0520">NAD</keyword>
<dbReference type="Gene3D" id="3.40.50.720">
    <property type="entry name" value="NAD(P)-binding Rossmann-like Domain"/>
    <property type="match status" value="1"/>
</dbReference>
<evidence type="ECO:0000313" key="7">
    <source>
        <dbReference type="EMBL" id="RGS42952.1"/>
    </source>
</evidence>
<evidence type="ECO:0000256" key="1">
    <source>
        <dbReference type="ARBA" id="ARBA00005010"/>
    </source>
</evidence>
<protein>
    <recommendedName>
        <fullName evidence="2">precorrin-2 dehydrogenase</fullName>
        <ecNumber evidence="2">1.3.1.76</ecNumber>
    </recommendedName>
</protein>
<gene>
    <name evidence="7" type="ORF">DWX94_06880</name>
</gene>
<dbReference type="InterPro" id="IPR036291">
    <property type="entry name" value="NAD(P)-bd_dom_sf"/>
</dbReference>
<comment type="catalytic activity">
    <reaction evidence="6">
        <text>precorrin-2 + NAD(+) = sirohydrochlorin + NADH + 2 H(+)</text>
        <dbReference type="Rhea" id="RHEA:15613"/>
        <dbReference type="ChEBI" id="CHEBI:15378"/>
        <dbReference type="ChEBI" id="CHEBI:57540"/>
        <dbReference type="ChEBI" id="CHEBI:57945"/>
        <dbReference type="ChEBI" id="CHEBI:58351"/>
        <dbReference type="ChEBI" id="CHEBI:58827"/>
        <dbReference type="EC" id="1.3.1.76"/>
    </reaction>
</comment>
<dbReference type="PANTHER" id="PTHR35330:SF1">
    <property type="entry name" value="SIROHEME BIOSYNTHESIS PROTEIN MET8"/>
    <property type="match status" value="1"/>
</dbReference>
<comment type="pathway">
    <text evidence="1">Porphyrin-containing compound metabolism; siroheme biosynthesis; sirohydrochlorin from precorrin-2: step 1/1.</text>
</comment>
<dbReference type="SUPFAM" id="SSF75615">
    <property type="entry name" value="Siroheme synthase middle domains-like"/>
    <property type="match status" value="1"/>
</dbReference>
<comment type="caution">
    <text evidence="7">The sequence shown here is derived from an EMBL/GenBank/DDBJ whole genome shotgun (WGS) entry which is preliminary data.</text>
</comment>
<dbReference type="EMBL" id="QRVK01000013">
    <property type="protein sequence ID" value="RGS42952.1"/>
    <property type="molecule type" value="Genomic_DNA"/>
</dbReference>
<dbReference type="EC" id="1.3.1.76" evidence="2"/>
<organism evidence="7 8">
    <name type="scientific">Coprococcus eutactus</name>
    <dbReference type="NCBI Taxonomy" id="33043"/>
    <lineage>
        <taxon>Bacteria</taxon>
        <taxon>Bacillati</taxon>
        <taxon>Bacillota</taxon>
        <taxon>Clostridia</taxon>
        <taxon>Lachnospirales</taxon>
        <taxon>Lachnospiraceae</taxon>
        <taxon>Coprococcus</taxon>
    </lineage>
</organism>
<name>A0A3R5ZLJ5_9FIRM</name>
<dbReference type="PANTHER" id="PTHR35330">
    <property type="entry name" value="SIROHEME BIOSYNTHESIS PROTEIN MET8"/>
    <property type="match status" value="1"/>
</dbReference>
<dbReference type="AlphaFoldDB" id="A0A3R5ZLJ5"/>
<dbReference type="NCBIfam" id="TIGR01470">
    <property type="entry name" value="cysG_Nterm"/>
    <property type="match status" value="1"/>
</dbReference>
<proteinExistence type="predicted"/>
<dbReference type="Pfam" id="PF13241">
    <property type="entry name" value="NAD_binding_7"/>
    <property type="match status" value="1"/>
</dbReference>
<accession>A0A3R5ZLJ5</accession>
<sequence>MAYFPMYINLENKKVIVIGGGKAALRKINSLLYFGAKIAVIAPKICDDIKAIKGINVHESNVALDILQNADIVVAATRRPEINAKIGKYCNDNDIMVNVADNKDLSSFLFPGVIVRGDLVVGVTTGGNSQAVSKQIRNMIDRMLPEEYETLTRKMGAYTELANVNIKTPSLREEALDELVKTALSNKCVLDDKKANKILDKYYREDAARRNS</sequence>
<keyword evidence="3" id="KW-0560">Oxidoreductase</keyword>
<evidence type="ECO:0000313" key="8">
    <source>
        <dbReference type="Proteomes" id="UP000283295"/>
    </source>
</evidence>
<dbReference type="UniPathway" id="UPA00262">
    <property type="reaction ID" value="UER00222"/>
</dbReference>
<dbReference type="GO" id="GO:0019354">
    <property type="term" value="P:siroheme biosynthetic process"/>
    <property type="evidence" value="ECO:0007669"/>
    <property type="project" value="UniProtKB-UniPathway"/>
</dbReference>
<dbReference type="InterPro" id="IPR006367">
    <property type="entry name" value="Sirohaem_synthase_N"/>
</dbReference>
<dbReference type="GO" id="GO:0043115">
    <property type="term" value="F:precorrin-2 dehydrogenase activity"/>
    <property type="evidence" value="ECO:0007669"/>
    <property type="project" value="UniProtKB-EC"/>
</dbReference>
<dbReference type="Proteomes" id="UP000283295">
    <property type="component" value="Unassembled WGS sequence"/>
</dbReference>
<dbReference type="GO" id="GO:0004325">
    <property type="term" value="F:ferrochelatase activity"/>
    <property type="evidence" value="ECO:0007669"/>
    <property type="project" value="InterPro"/>
</dbReference>
<reference evidence="7 8" key="1">
    <citation type="submission" date="2018-08" db="EMBL/GenBank/DDBJ databases">
        <title>A genome reference for cultivated species of the human gut microbiota.</title>
        <authorList>
            <person name="Zou Y."/>
            <person name="Xue W."/>
            <person name="Luo G."/>
        </authorList>
    </citation>
    <scope>NUCLEOTIDE SEQUENCE [LARGE SCALE GENOMIC DNA]</scope>
    <source>
        <strain evidence="7 8">AF22-21</strain>
    </source>
</reference>
<dbReference type="Gene3D" id="3.30.160.110">
    <property type="entry name" value="Siroheme synthase, domain 2"/>
    <property type="match status" value="1"/>
</dbReference>
<evidence type="ECO:0000256" key="6">
    <source>
        <dbReference type="ARBA" id="ARBA00047561"/>
    </source>
</evidence>
<evidence type="ECO:0000256" key="4">
    <source>
        <dbReference type="ARBA" id="ARBA00023027"/>
    </source>
</evidence>